<accession>A0ABW3CRU8</accession>
<dbReference type="InterPro" id="IPR043917">
    <property type="entry name" value="DUF5753"/>
</dbReference>
<dbReference type="EMBL" id="JBHTIR010004239">
    <property type="protein sequence ID" value="MFD0856734.1"/>
    <property type="molecule type" value="Genomic_DNA"/>
</dbReference>
<proteinExistence type="predicted"/>
<comment type="caution">
    <text evidence="2">The sequence shown here is derived from an EMBL/GenBank/DDBJ whole genome shotgun (WGS) entry which is preliminary data.</text>
</comment>
<feature type="domain" description="DUF5753" evidence="1">
    <location>
        <begin position="92"/>
        <end position="264"/>
    </location>
</feature>
<evidence type="ECO:0000313" key="3">
    <source>
        <dbReference type="Proteomes" id="UP001597083"/>
    </source>
</evidence>
<keyword evidence="3" id="KW-1185">Reference proteome</keyword>
<organism evidence="2 3">
    <name type="scientific">Actinomadura adrarensis</name>
    <dbReference type="NCBI Taxonomy" id="1819600"/>
    <lineage>
        <taxon>Bacteria</taxon>
        <taxon>Bacillati</taxon>
        <taxon>Actinomycetota</taxon>
        <taxon>Actinomycetes</taxon>
        <taxon>Streptosporangiales</taxon>
        <taxon>Thermomonosporaceae</taxon>
        <taxon>Actinomadura</taxon>
    </lineage>
</organism>
<sequence length="269" mass="30243">MPELDPMESLQVVYAQALVRERARARLTQDQLGQHPAVMVSGKLIGHVENCRRPPTARLSQGIDTALDLNAYFQSLFTHWKKEEGPPSAIYEYADLEINAASLKMYSCQWVTGLLQTPEYAREVFSAGESSDRIDVLVTGRMERQKILDREDPPWVVVHLDEFVIRRIVGSRDIARGQLAHLLELMQRPNVSISVVPDGARVYPVGSFVLLESPEMPNLAYLEAAAGHSLLLQSFAQVRELRIQYDQIAAEALTVADSEKFIREVMEGL</sequence>
<name>A0ABW3CRU8_9ACTN</name>
<dbReference type="Proteomes" id="UP001597083">
    <property type="component" value="Unassembled WGS sequence"/>
</dbReference>
<evidence type="ECO:0000259" key="1">
    <source>
        <dbReference type="Pfam" id="PF19054"/>
    </source>
</evidence>
<protein>
    <submittedName>
        <fullName evidence="2">Scr1 family TA system antitoxin-like transcriptional regulator</fullName>
    </submittedName>
</protein>
<reference evidence="3" key="1">
    <citation type="journal article" date="2019" name="Int. J. Syst. Evol. Microbiol.">
        <title>The Global Catalogue of Microorganisms (GCM) 10K type strain sequencing project: providing services to taxonomists for standard genome sequencing and annotation.</title>
        <authorList>
            <consortium name="The Broad Institute Genomics Platform"/>
            <consortium name="The Broad Institute Genome Sequencing Center for Infectious Disease"/>
            <person name="Wu L."/>
            <person name="Ma J."/>
        </authorList>
    </citation>
    <scope>NUCLEOTIDE SEQUENCE [LARGE SCALE GENOMIC DNA]</scope>
    <source>
        <strain evidence="3">JCM 31696</strain>
    </source>
</reference>
<dbReference type="Pfam" id="PF19054">
    <property type="entry name" value="DUF5753"/>
    <property type="match status" value="1"/>
</dbReference>
<evidence type="ECO:0000313" key="2">
    <source>
        <dbReference type="EMBL" id="MFD0856734.1"/>
    </source>
</evidence>
<gene>
    <name evidence="2" type="ORF">ACFQ07_31165</name>
</gene>